<feature type="compositionally biased region" description="Low complexity" evidence="1">
    <location>
        <begin position="325"/>
        <end position="337"/>
    </location>
</feature>
<organism evidence="3 4">
    <name type="scientific">Encephalitozoon hellem</name>
    <name type="common">Microsporidian parasite</name>
    <dbReference type="NCBI Taxonomy" id="27973"/>
    <lineage>
        <taxon>Eukaryota</taxon>
        <taxon>Fungi</taxon>
        <taxon>Fungi incertae sedis</taxon>
        <taxon>Microsporidia</taxon>
        <taxon>Unikaryonidae</taxon>
        <taxon>Encephalitozoon</taxon>
    </lineage>
</organism>
<protein>
    <submittedName>
        <fullName evidence="3">Polar tube protein 1</fullName>
    </submittedName>
</protein>
<feature type="chain" id="PRO_5046566081" evidence="2">
    <location>
        <begin position="23"/>
        <end position="473"/>
    </location>
</feature>
<evidence type="ECO:0000313" key="4">
    <source>
        <dbReference type="Proteomes" id="UP001217963"/>
    </source>
</evidence>
<accession>A0ABY8CIP0</accession>
<name>A0ABY8CIP0_ENCHE</name>
<feature type="region of interest" description="Disordered" evidence="1">
    <location>
        <begin position="276"/>
        <end position="348"/>
    </location>
</feature>
<dbReference type="Proteomes" id="UP001217963">
    <property type="component" value="Chromosome VI"/>
</dbReference>
<feature type="compositionally biased region" description="Low complexity" evidence="1">
    <location>
        <begin position="63"/>
        <end position="73"/>
    </location>
</feature>
<feature type="region of interest" description="Disordered" evidence="1">
    <location>
        <begin position="61"/>
        <end position="87"/>
    </location>
</feature>
<keyword evidence="4" id="KW-1185">Reference proteome</keyword>
<sequence>MKGISKILSASIMVMKLGNVYSAVPLCSNTYDPSQQQPSYVLIPSTPEAITNCAYSPKNAYVPSSPTTSSSTPGTNNDNETSPTTEDVGTCKISVVKHCDTPGASSTPCEPEQTIPAQPVTMATVTPAIIASVQTPSVVSVIPVTQKVIQPATMIVPPSSIIPGYYPNGTPAAPGQQGQILSGSVLAPGASSCQLVPGNTPGQMLPGMTPGVSPCLPTQGGDGSNQTIPGIVYPCQPGQGGSGSNQTIPGIVYPCQPGQNGDGSNQTIPGVISPCQPGQGGSGGNQTIPGVISPCQPGQGGNGSNQTIPGVISPCQPGQGGSGGNQTIPGVISPCQPGQGGSGGNQTIPGVISPCQPGQGGNGNGTTGQPGQCVSVPQTPNPIAMPPISGISGNGYPTSTTYTQSLGQLGPCIDVQKPTSSCESQTNEKSTMQYAMEACAAPTPTVVIGNSEYLVGPGMYSSLTSPCNSCCQC</sequence>
<reference evidence="3 4" key="1">
    <citation type="submission" date="2023-02" db="EMBL/GenBank/DDBJ databases">
        <title>Encephalitozoon hellem ATCC 50451 complete genome.</title>
        <authorList>
            <person name="Mascarenhas dos Santos A.C."/>
            <person name="Julian A.T."/>
            <person name="Pombert J.-F."/>
        </authorList>
    </citation>
    <scope>NUCLEOTIDE SEQUENCE [LARGE SCALE GENOMIC DNA]</scope>
    <source>
        <strain evidence="3 4">ATCC 50451</strain>
    </source>
</reference>
<evidence type="ECO:0000256" key="1">
    <source>
        <dbReference type="SAM" id="MobiDB-lite"/>
    </source>
</evidence>
<feature type="compositionally biased region" description="Polar residues" evidence="1">
    <location>
        <begin position="74"/>
        <end position="87"/>
    </location>
</feature>
<keyword evidence="2" id="KW-0732">Signal</keyword>
<evidence type="ECO:0000313" key="3">
    <source>
        <dbReference type="EMBL" id="WEL38774.1"/>
    </source>
</evidence>
<feature type="signal peptide" evidence="2">
    <location>
        <begin position="1"/>
        <end position="22"/>
    </location>
</feature>
<gene>
    <name evidence="3" type="ORF">PFJ87_06g00390</name>
</gene>
<proteinExistence type="predicted"/>
<evidence type="ECO:0000256" key="2">
    <source>
        <dbReference type="SAM" id="SignalP"/>
    </source>
</evidence>
<dbReference type="EMBL" id="CP119067">
    <property type="protein sequence ID" value="WEL38774.1"/>
    <property type="molecule type" value="Genomic_DNA"/>
</dbReference>